<evidence type="ECO:0000259" key="8">
    <source>
        <dbReference type="Pfam" id="PF04116"/>
    </source>
</evidence>
<sequence length="493" mass="53754">MQYVAGHYRGVVLGVIATLVLAEIVWSWKKDKKVYQLKETFTNMGVLAGFHFSKFLFAGYQLAVLGFAADIAPFSLPENGWVFLLAFVVADFIYYWFHRVSHIWQPLWAFHLVHHSSPLMNLTAAYRLNWFSALISPLFFVPAALLGLPPAFIAVSYGLNLLYQFLLHTEAVPVLGPIEGVLDTPSAHRVHHGCNPIYIDKNFGGVLMIWDRLFGTYQPETEKVQYGLTTGFISYNPFVLVMHGFIELFTKTKHTVMKRTGLMKRNATLLSAAVVLLLSSCKKESSDSGAVTEDDVADVVTQAVVSSSGGVTTQTADVARIATIYSGRCGVARDSSIAYVSAANATITYTFTANWHWMLTCTPTAHFDATYSGNLVYDAPRMSSNDNVNATLAVTGLTANDAAYIVNVAVTRNGSQASKVRNKNTFTSVLTLTGTDVAVNKQTRLVDSGTLAVTFTGKGSGGRSYAFSGTLVFKGNKTGVLTLQSGASYNISW</sequence>
<feature type="transmembrane region" description="Helical" evidence="7">
    <location>
        <begin position="80"/>
        <end position="97"/>
    </location>
</feature>
<dbReference type="KEGG" id="fln:FLA_0226"/>
<protein>
    <submittedName>
        <fullName evidence="9">Sterol desaturase/sphingolipid hydroxylase, fatty acid hydroxylase superfamily</fullName>
    </submittedName>
</protein>
<dbReference type="OrthoDB" id="9770329at2"/>
<dbReference type="PANTHER" id="PTHR21624:SF1">
    <property type="entry name" value="ALKYLGLYCEROL MONOOXYGENASE"/>
    <property type="match status" value="1"/>
</dbReference>
<keyword evidence="10" id="KW-1185">Reference proteome</keyword>
<evidence type="ECO:0000256" key="3">
    <source>
        <dbReference type="ARBA" id="ARBA00022989"/>
    </source>
</evidence>
<dbReference type="RefSeq" id="WP_076379389.1">
    <property type="nucleotide sequence ID" value="NZ_AP017422.1"/>
</dbReference>
<evidence type="ECO:0000313" key="10">
    <source>
        <dbReference type="Proteomes" id="UP000186917"/>
    </source>
</evidence>
<dbReference type="EMBL" id="FTOR01000004">
    <property type="protein sequence ID" value="SIT13613.1"/>
    <property type="molecule type" value="Genomic_DNA"/>
</dbReference>
<dbReference type="AlphaFoldDB" id="A0A173M9N1"/>
<dbReference type="Proteomes" id="UP000186917">
    <property type="component" value="Unassembled WGS sequence"/>
</dbReference>
<comment type="subcellular location">
    <subcellularLocation>
        <location evidence="1">Endomembrane system</location>
        <topology evidence="1">Multi-pass membrane protein</topology>
    </subcellularLocation>
</comment>
<reference evidence="10" key="1">
    <citation type="submission" date="2017-01" db="EMBL/GenBank/DDBJ databases">
        <authorList>
            <person name="Varghese N."/>
            <person name="Submissions S."/>
        </authorList>
    </citation>
    <scope>NUCLEOTIDE SEQUENCE [LARGE SCALE GENOMIC DNA]</scope>
    <source>
        <strain evidence="10">DSM 21054</strain>
    </source>
</reference>
<keyword evidence="6 7" id="KW-0472">Membrane</keyword>
<keyword evidence="4" id="KW-0560">Oxidoreductase</keyword>
<dbReference type="GO" id="GO:0006643">
    <property type="term" value="P:membrane lipid metabolic process"/>
    <property type="evidence" value="ECO:0007669"/>
    <property type="project" value="TreeGrafter"/>
</dbReference>
<organism evidence="9 10">
    <name type="scientific">Filimonas lacunae</name>
    <dbReference type="NCBI Taxonomy" id="477680"/>
    <lineage>
        <taxon>Bacteria</taxon>
        <taxon>Pseudomonadati</taxon>
        <taxon>Bacteroidota</taxon>
        <taxon>Chitinophagia</taxon>
        <taxon>Chitinophagales</taxon>
        <taxon>Chitinophagaceae</taxon>
        <taxon>Filimonas</taxon>
    </lineage>
</organism>
<dbReference type="GO" id="GO:0050479">
    <property type="term" value="F:glyceryl-ether monooxygenase activity"/>
    <property type="evidence" value="ECO:0007669"/>
    <property type="project" value="TreeGrafter"/>
</dbReference>
<evidence type="ECO:0000313" key="9">
    <source>
        <dbReference type="EMBL" id="SIT13613.1"/>
    </source>
</evidence>
<feature type="transmembrane region" description="Helical" evidence="7">
    <location>
        <begin position="130"/>
        <end position="157"/>
    </location>
</feature>
<evidence type="ECO:0000256" key="7">
    <source>
        <dbReference type="SAM" id="Phobius"/>
    </source>
</evidence>
<gene>
    <name evidence="9" type="ORF">SAMN05421788_10424</name>
</gene>
<dbReference type="PANTHER" id="PTHR21624">
    <property type="entry name" value="STEROL DESATURASE-RELATED PROTEIN"/>
    <property type="match status" value="1"/>
</dbReference>
<dbReference type="GO" id="GO:0016020">
    <property type="term" value="C:membrane"/>
    <property type="evidence" value="ECO:0007669"/>
    <property type="project" value="GOC"/>
</dbReference>
<dbReference type="InterPro" id="IPR051689">
    <property type="entry name" value="Sterol_desaturase/TMEM195"/>
</dbReference>
<keyword evidence="5" id="KW-0443">Lipid metabolism</keyword>
<feature type="domain" description="Fatty acid hydroxylase" evidence="8">
    <location>
        <begin position="83"/>
        <end position="216"/>
    </location>
</feature>
<evidence type="ECO:0000256" key="6">
    <source>
        <dbReference type="ARBA" id="ARBA00023136"/>
    </source>
</evidence>
<dbReference type="InterPro" id="IPR006694">
    <property type="entry name" value="Fatty_acid_hydroxylase"/>
</dbReference>
<dbReference type="GO" id="GO:0012505">
    <property type="term" value="C:endomembrane system"/>
    <property type="evidence" value="ECO:0007669"/>
    <property type="project" value="UniProtKB-SubCell"/>
</dbReference>
<evidence type="ECO:0000256" key="2">
    <source>
        <dbReference type="ARBA" id="ARBA00022692"/>
    </source>
</evidence>
<dbReference type="Pfam" id="PF04116">
    <property type="entry name" value="FA_hydroxylase"/>
    <property type="match status" value="1"/>
</dbReference>
<dbReference type="STRING" id="477680.SAMN05421788_10424"/>
<evidence type="ECO:0000256" key="5">
    <source>
        <dbReference type="ARBA" id="ARBA00023098"/>
    </source>
</evidence>
<keyword evidence="2 7" id="KW-0812">Transmembrane</keyword>
<feature type="transmembrane region" description="Helical" evidence="7">
    <location>
        <begin position="46"/>
        <end position="68"/>
    </location>
</feature>
<evidence type="ECO:0000256" key="4">
    <source>
        <dbReference type="ARBA" id="ARBA00023002"/>
    </source>
</evidence>
<evidence type="ECO:0000256" key="1">
    <source>
        <dbReference type="ARBA" id="ARBA00004127"/>
    </source>
</evidence>
<dbReference type="GO" id="GO:0008610">
    <property type="term" value="P:lipid biosynthetic process"/>
    <property type="evidence" value="ECO:0007669"/>
    <property type="project" value="InterPro"/>
</dbReference>
<feature type="transmembrane region" description="Helical" evidence="7">
    <location>
        <begin position="6"/>
        <end position="26"/>
    </location>
</feature>
<dbReference type="GO" id="GO:0005506">
    <property type="term" value="F:iron ion binding"/>
    <property type="evidence" value="ECO:0007669"/>
    <property type="project" value="InterPro"/>
</dbReference>
<name>A0A173M9N1_9BACT</name>
<accession>A0A173M9N1</accession>
<proteinExistence type="predicted"/>
<keyword evidence="3 7" id="KW-1133">Transmembrane helix</keyword>